<organism evidence="3 4">
    <name type="scientific">Planctopirus hydrillae</name>
    <dbReference type="NCBI Taxonomy" id="1841610"/>
    <lineage>
        <taxon>Bacteria</taxon>
        <taxon>Pseudomonadati</taxon>
        <taxon>Planctomycetota</taxon>
        <taxon>Planctomycetia</taxon>
        <taxon>Planctomycetales</taxon>
        <taxon>Planctomycetaceae</taxon>
        <taxon>Planctopirus</taxon>
    </lineage>
</organism>
<evidence type="ECO:0000313" key="3">
    <source>
        <dbReference type="EMBL" id="ODA30352.1"/>
    </source>
</evidence>
<keyword evidence="4" id="KW-1185">Reference proteome</keyword>
<reference evidence="3 4" key="1">
    <citation type="submission" date="2016-05" db="EMBL/GenBank/DDBJ databases">
        <title>Genomic and physiological characterization of Planctopirus sp. isolated from fresh water lake.</title>
        <authorList>
            <person name="Subhash Y."/>
            <person name="Ramana C."/>
        </authorList>
    </citation>
    <scope>NUCLEOTIDE SEQUENCE [LARGE SCALE GENOMIC DNA]</scope>
    <source>
        <strain evidence="3 4">JC280</strain>
    </source>
</reference>
<name>A0A1C3EAT7_9PLAN</name>
<dbReference type="Proteomes" id="UP000094828">
    <property type="component" value="Unassembled WGS sequence"/>
</dbReference>
<dbReference type="EMBL" id="LYDR01000110">
    <property type="protein sequence ID" value="ODA30352.1"/>
    <property type="molecule type" value="Genomic_DNA"/>
</dbReference>
<evidence type="ECO:0000256" key="2">
    <source>
        <dbReference type="SAM" id="Phobius"/>
    </source>
</evidence>
<keyword evidence="2" id="KW-0812">Transmembrane</keyword>
<keyword evidence="2" id="KW-1133">Transmembrane helix</keyword>
<comment type="caution">
    <text evidence="3">The sequence shown here is derived from an EMBL/GenBank/DDBJ whole genome shotgun (WGS) entry which is preliminary data.</text>
</comment>
<dbReference type="AlphaFoldDB" id="A0A1C3EAT7"/>
<protein>
    <submittedName>
        <fullName evidence="3">Uncharacterized protein</fullName>
    </submittedName>
</protein>
<feature type="transmembrane region" description="Helical" evidence="2">
    <location>
        <begin position="6"/>
        <end position="24"/>
    </location>
</feature>
<feature type="region of interest" description="Disordered" evidence="1">
    <location>
        <begin position="30"/>
        <end position="72"/>
    </location>
</feature>
<sequence length="72" mass="7717">MTWAAWAMLIPAWTIVILTMTWSMNRVLRSSSGSSEMNPADSDPNQGAAAEASVPNQGSYRALTSDMQGAPE</sequence>
<gene>
    <name evidence="3" type="ORF">A6X21_00240</name>
</gene>
<dbReference type="OrthoDB" id="215272at2"/>
<proteinExistence type="predicted"/>
<accession>A0A1C3EAT7</accession>
<evidence type="ECO:0000313" key="4">
    <source>
        <dbReference type="Proteomes" id="UP000094828"/>
    </source>
</evidence>
<evidence type="ECO:0000256" key="1">
    <source>
        <dbReference type="SAM" id="MobiDB-lite"/>
    </source>
</evidence>
<keyword evidence="2" id="KW-0472">Membrane</keyword>
<dbReference type="RefSeq" id="WP_068848525.1">
    <property type="nucleotide sequence ID" value="NZ_LYDR01000110.1"/>
</dbReference>